<evidence type="ECO:0000313" key="3">
    <source>
        <dbReference type="Proteomes" id="UP001162031"/>
    </source>
</evidence>
<dbReference type="Proteomes" id="UP001162031">
    <property type="component" value="Unassembled WGS sequence"/>
</dbReference>
<evidence type="ECO:0000256" key="1">
    <source>
        <dbReference type="SAM" id="SignalP"/>
    </source>
</evidence>
<dbReference type="EMBL" id="CANTFL010001312">
    <property type="protein sequence ID" value="CAI5736304.1"/>
    <property type="molecule type" value="Genomic_DNA"/>
</dbReference>
<comment type="caution">
    <text evidence="2">The sequence shown here is derived from an EMBL/GenBank/DDBJ whole genome shotgun (WGS) entry which is preliminary data.</text>
</comment>
<gene>
    <name evidence="2" type="ORF">HBR001_LOCUS6783</name>
</gene>
<feature type="chain" id="PRO_5043471605" evidence="1">
    <location>
        <begin position="21"/>
        <end position="375"/>
    </location>
</feature>
<dbReference type="PANTHER" id="PTHR33946">
    <property type="match status" value="1"/>
</dbReference>
<evidence type="ECO:0000313" key="2">
    <source>
        <dbReference type="EMBL" id="CAI5736304.1"/>
    </source>
</evidence>
<organism evidence="2 3">
    <name type="scientific">Hyaloperonospora brassicae</name>
    <name type="common">Brassica downy mildew</name>
    <name type="synonym">Peronospora brassicae</name>
    <dbReference type="NCBI Taxonomy" id="162125"/>
    <lineage>
        <taxon>Eukaryota</taxon>
        <taxon>Sar</taxon>
        <taxon>Stramenopiles</taxon>
        <taxon>Oomycota</taxon>
        <taxon>Peronosporomycetes</taxon>
        <taxon>Peronosporales</taxon>
        <taxon>Peronosporaceae</taxon>
        <taxon>Hyaloperonospora</taxon>
    </lineage>
</organism>
<proteinExistence type="predicted"/>
<reference evidence="2" key="1">
    <citation type="submission" date="2022-12" db="EMBL/GenBank/DDBJ databases">
        <authorList>
            <person name="Webb A."/>
        </authorList>
    </citation>
    <scope>NUCLEOTIDE SEQUENCE</scope>
    <source>
        <strain evidence="2">Hp1</strain>
    </source>
</reference>
<keyword evidence="3" id="KW-1185">Reference proteome</keyword>
<dbReference type="PANTHER" id="PTHR33946:SF4">
    <property type="entry name" value="COAGULATION FACTOR XI"/>
    <property type="match status" value="1"/>
</dbReference>
<keyword evidence="1" id="KW-0732">Signal</keyword>
<sequence length="375" mass="40951">MWRRIGLVCALLGATASAYSSSNYRMKPVKVIHARIQGDAPVWYPQVGRWLSKYGDTPDAAYKNNLDTVNTASVEGALMYVQAEGINVNEQSVKCQRKNNMQYVVFYEMTIVQPTRSIKFYENHTPPEYGDFVAMDGAKCTNAGADLPLSCKRFYGLDGNPNIGANVGCNPQGSDPRAPYPGNYWCSFPNSCAQKYRAQKTPECRGQFSGGLCPMGVQPDGVTCTYGYRILGFLNIDDLVGITRMGHATYKQFCENGGVEFKARNTGRGFEVEQSIEFWKNPGDPNANSNRAAQMVGMYNHLASNGISANMIPLPSVESLTATNPKCYENSAACAGARFGCRRSLLSQICSVCHAEGPGCVKAPAGYSFPNLSLR</sequence>
<feature type="signal peptide" evidence="1">
    <location>
        <begin position="1"/>
        <end position="20"/>
    </location>
</feature>
<name>A0AAV0UHC3_HYABA</name>
<accession>A0AAV0UHC3</accession>
<protein>
    <submittedName>
        <fullName evidence="2">Uncharacterized protein</fullName>
    </submittedName>
</protein>
<dbReference type="AlphaFoldDB" id="A0AAV0UHC3"/>